<name>A0A0E9XS53_ANGAN</name>
<reference evidence="1" key="2">
    <citation type="journal article" date="2015" name="Fish Shellfish Immunol.">
        <title>Early steps in the European eel (Anguilla anguilla)-Vibrio vulnificus interaction in the gills: Role of the RtxA13 toxin.</title>
        <authorList>
            <person name="Callol A."/>
            <person name="Pajuelo D."/>
            <person name="Ebbesson L."/>
            <person name="Teles M."/>
            <person name="MacKenzie S."/>
            <person name="Amaro C."/>
        </authorList>
    </citation>
    <scope>NUCLEOTIDE SEQUENCE</scope>
</reference>
<protein>
    <submittedName>
        <fullName evidence="1">Uncharacterized protein</fullName>
    </submittedName>
</protein>
<organism evidence="1">
    <name type="scientific">Anguilla anguilla</name>
    <name type="common">European freshwater eel</name>
    <name type="synonym">Muraena anguilla</name>
    <dbReference type="NCBI Taxonomy" id="7936"/>
    <lineage>
        <taxon>Eukaryota</taxon>
        <taxon>Metazoa</taxon>
        <taxon>Chordata</taxon>
        <taxon>Craniata</taxon>
        <taxon>Vertebrata</taxon>
        <taxon>Euteleostomi</taxon>
        <taxon>Actinopterygii</taxon>
        <taxon>Neopterygii</taxon>
        <taxon>Teleostei</taxon>
        <taxon>Anguilliformes</taxon>
        <taxon>Anguillidae</taxon>
        <taxon>Anguilla</taxon>
    </lineage>
</organism>
<proteinExistence type="predicted"/>
<reference evidence="1" key="1">
    <citation type="submission" date="2014-11" db="EMBL/GenBank/DDBJ databases">
        <authorList>
            <person name="Amaro Gonzalez C."/>
        </authorList>
    </citation>
    <scope>NUCLEOTIDE SEQUENCE</scope>
</reference>
<accession>A0A0E9XS53</accession>
<sequence length="103" mass="11797">MIFFVYGWIPRQNFTFLNSGSPDLKFSVEYDIVQVHFLDMWIKLINGSLTTTLYQEMDRNTLLHAGGAHPGTLGDGLPKSQYYCLRRICHSTDDSTLTIRPLP</sequence>
<dbReference type="EMBL" id="GBXM01003882">
    <property type="protein sequence ID" value="JAI04696.1"/>
    <property type="molecule type" value="Transcribed_RNA"/>
</dbReference>
<dbReference type="AlphaFoldDB" id="A0A0E9XS53"/>
<evidence type="ECO:0000313" key="1">
    <source>
        <dbReference type="EMBL" id="JAI04696.1"/>
    </source>
</evidence>